<dbReference type="AlphaFoldDB" id="A0A4Y2DDD9"/>
<dbReference type="EMBL" id="BGPR01000338">
    <property type="protein sequence ID" value="GBM14096.1"/>
    <property type="molecule type" value="Genomic_DNA"/>
</dbReference>
<accession>A0A4Y2DDD9</accession>
<organism evidence="1 2">
    <name type="scientific">Araneus ventricosus</name>
    <name type="common">Orbweaver spider</name>
    <name type="synonym">Epeira ventricosa</name>
    <dbReference type="NCBI Taxonomy" id="182803"/>
    <lineage>
        <taxon>Eukaryota</taxon>
        <taxon>Metazoa</taxon>
        <taxon>Ecdysozoa</taxon>
        <taxon>Arthropoda</taxon>
        <taxon>Chelicerata</taxon>
        <taxon>Arachnida</taxon>
        <taxon>Araneae</taxon>
        <taxon>Araneomorphae</taxon>
        <taxon>Entelegynae</taxon>
        <taxon>Araneoidea</taxon>
        <taxon>Araneidae</taxon>
        <taxon>Araneus</taxon>
    </lineage>
</organism>
<evidence type="ECO:0000313" key="2">
    <source>
        <dbReference type="Proteomes" id="UP000499080"/>
    </source>
</evidence>
<proteinExistence type="predicted"/>
<protein>
    <submittedName>
        <fullName evidence="1">Uncharacterized protein</fullName>
    </submittedName>
</protein>
<gene>
    <name evidence="1" type="ORF">AVEN_209979_1</name>
</gene>
<name>A0A4Y2DDD9_ARAVE</name>
<comment type="caution">
    <text evidence="1">The sequence shown here is derived from an EMBL/GenBank/DDBJ whole genome shotgun (WGS) entry which is preliminary data.</text>
</comment>
<keyword evidence="2" id="KW-1185">Reference proteome</keyword>
<sequence>MNAISLSLHSSSLVLSFLFWREREFGSQISVFKKSDNTVNVSNSGPYWRMFDLIYSYSNFPTWLPNICAHQDPGIYLKIPYRIVLDIDHFNFHMIYRCNRNKRESSPLDFLHLLIQYGVNMFYVV</sequence>
<reference evidence="1 2" key="1">
    <citation type="journal article" date="2019" name="Sci. Rep.">
        <title>Orb-weaving spider Araneus ventricosus genome elucidates the spidroin gene catalogue.</title>
        <authorList>
            <person name="Kono N."/>
            <person name="Nakamura H."/>
            <person name="Ohtoshi R."/>
            <person name="Moran D.A.P."/>
            <person name="Shinohara A."/>
            <person name="Yoshida Y."/>
            <person name="Fujiwara M."/>
            <person name="Mori M."/>
            <person name="Tomita M."/>
            <person name="Arakawa K."/>
        </authorList>
    </citation>
    <scope>NUCLEOTIDE SEQUENCE [LARGE SCALE GENOMIC DNA]</scope>
</reference>
<evidence type="ECO:0000313" key="1">
    <source>
        <dbReference type="EMBL" id="GBM14096.1"/>
    </source>
</evidence>
<dbReference type="Proteomes" id="UP000499080">
    <property type="component" value="Unassembled WGS sequence"/>
</dbReference>